<name>A0A1S3PTD3_SALSA</name>
<dbReference type="SMART" id="SM00020">
    <property type="entry name" value="Tryp_SPc"/>
    <property type="match status" value="1"/>
</dbReference>
<dbReference type="PRINTS" id="PR00722">
    <property type="entry name" value="CHYMOTRYPSIN"/>
</dbReference>
<comment type="subcellular location">
    <subcellularLocation>
        <location evidence="1">Secreted</location>
    </subcellularLocation>
</comment>
<dbReference type="OMA" id="MFCTEAS"/>
<keyword evidence="2" id="KW-0964">Secreted</keyword>
<gene>
    <name evidence="10" type="primary">hp</name>
</gene>
<evidence type="ECO:0000256" key="4">
    <source>
        <dbReference type="ARBA" id="ARBA00023157"/>
    </source>
</evidence>
<organism evidence="9 10">
    <name type="scientific">Salmo salar</name>
    <name type="common">Atlantic salmon</name>
    <dbReference type="NCBI Taxonomy" id="8030"/>
    <lineage>
        <taxon>Eukaryota</taxon>
        <taxon>Metazoa</taxon>
        <taxon>Chordata</taxon>
        <taxon>Craniata</taxon>
        <taxon>Vertebrata</taxon>
        <taxon>Euteleostomi</taxon>
        <taxon>Actinopterygii</taxon>
        <taxon>Neopterygii</taxon>
        <taxon>Teleostei</taxon>
        <taxon>Protacanthopterygii</taxon>
        <taxon>Salmoniformes</taxon>
        <taxon>Salmonidae</taxon>
        <taxon>Salmoninae</taxon>
        <taxon>Salmo</taxon>
    </lineage>
</organism>
<feature type="chain" id="PRO_5010306516" evidence="7">
    <location>
        <begin position="18"/>
        <end position="316"/>
    </location>
</feature>
<feature type="signal peptide" evidence="7">
    <location>
        <begin position="1"/>
        <end position="17"/>
    </location>
</feature>
<keyword evidence="9" id="KW-1185">Reference proteome</keyword>
<dbReference type="PANTHER" id="PTHR24256">
    <property type="entry name" value="TRYPTASE-RELATED"/>
    <property type="match status" value="1"/>
</dbReference>
<dbReference type="SUPFAM" id="SSF50494">
    <property type="entry name" value="Trypsin-like serine proteases"/>
    <property type="match status" value="1"/>
</dbReference>
<keyword evidence="5" id="KW-0325">Glycoprotein</keyword>
<dbReference type="InterPro" id="IPR043504">
    <property type="entry name" value="Peptidase_S1_PA_chymotrypsin"/>
</dbReference>
<dbReference type="GO" id="GO:0006508">
    <property type="term" value="P:proteolysis"/>
    <property type="evidence" value="ECO:0007669"/>
    <property type="project" value="InterPro"/>
</dbReference>
<dbReference type="PROSITE" id="PS50240">
    <property type="entry name" value="TRYPSIN_DOM"/>
    <property type="match status" value="1"/>
</dbReference>
<keyword evidence="4" id="KW-1015">Disulfide bond</keyword>
<dbReference type="InterPro" id="IPR009003">
    <property type="entry name" value="Peptidase_S1_PA"/>
</dbReference>
<dbReference type="Bgee" id="ENSSSAG00000068922">
    <property type="expression patterns" value="Expressed in heart and 17 other cell types or tissues"/>
</dbReference>
<evidence type="ECO:0000313" key="10">
    <source>
        <dbReference type="RefSeq" id="XP_014030960.1"/>
    </source>
</evidence>
<dbReference type="InterPro" id="IPR051487">
    <property type="entry name" value="Ser/Thr_Proteases_Immune/Dev"/>
</dbReference>
<proteinExistence type="inferred from homology"/>
<evidence type="ECO:0000256" key="6">
    <source>
        <dbReference type="ARBA" id="ARBA00024195"/>
    </source>
</evidence>
<dbReference type="AlphaFoldDB" id="A0A1S3PTD3"/>
<protein>
    <submittedName>
        <fullName evidence="10">Haptoglobin</fullName>
    </submittedName>
</protein>
<accession>A0A1S3PTD3</accession>
<reference evidence="10" key="1">
    <citation type="submission" date="2025-08" db="UniProtKB">
        <authorList>
            <consortium name="RefSeq"/>
        </authorList>
    </citation>
    <scope>IDENTIFICATION</scope>
</reference>
<dbReference type="FunFam" id="2.40.10.10:FF:000054">
    <property type="entry name" value="Complement C1r subcomponent"/>
    <property type="match status" value="1"/>
</dbReference>
<dbReference type="STRING" id="8030.ENSSSAP00000085305"/>
<dbReference type="Proteomes" id="UP001652741">
    <property type="component" value="Chromosome ssa26"/>
</dbReference>
<dbReference type="PaxDb" id="8030-ENSSSAP00000085305"/>
<dbReference type="CDD" id="cd00190">
    <property type="entry name" value="Tryp_SPc"/>
    <property type="match status" value="1"/>
</dbReference>
<feature type="domain" description="Peptidase S1" evidence="8">
    <location>
        <begin position="46"/>
        <end position="294"/>
    </location>
</feature>
<sequence>MWSSLAVLLAASCVCLAQVKIKIKIKIKNKLIDKMSDNSDLRFRRMVGGTLAPHVPWQAMVYLSKNVMNGGFAGGALISDRWVLTAGRNLFVRKSRKDTQGKEPIIPKVYLGITRYSQANDSKEVAVEKVVLHPGFQSVSDWDNDLALIQLKEPFTLSEAVMPIPLPERGEDLAEAAQKKGIITGWGWGVHFTPAESLKHLVLPVIQHSFCKAEYNRGGSTPTIDDNMFCTGASKYQENVCFGDAGGALAVQDPKDGRVYAAGILSFDKSCAVRKYAVYMKLSAYMPWINSVLRGDSEKSASLRSSVMSEMFSSQL</sequence>
<dbReference type="OrthoDB" id="6339452at2759"/>
<evidence type="ECO:0000256" key="1">
    <source>
        <dbReference type="ARBA" id="ARBA00004613"/>
    </source>
</evidence>
<dbReference type="Pfam" id="PF00089">
    <property type="entry name" value="Trypsin"/>
    <property type="match status" value="1"/>
</dbReference>
<evidence type="ECO:0000256" key="7">
    <source>
        <dbReference type="SAM" id="SignalP"/>
    </source>
</evidence>
<comment type="similarity">
    <text evidence="6">Belongs to the peptidase S1 family. CLIP subfamily.</text>
</comment>
<dbReference type="RefSeq" id="XP_014030960.1">
    <property type="nucleotide sequence ID" value="XM_014175485.2"/>
</dbReference>
<dbReference type="Gene3D" id="2.40.10.10">
    <property type="entry name" value="Trypsin-like serine proteases"/>
    <property type="match status" value="2"/>
</dbReference>
<dbReference type="GO" id="GO:0004252">
    <property type="term" value="F:serine-type endopeptidase activity"/>
    <property type="evidence" value="ECO:0007669"/>
    <property type="project" value="InterPro"/>
</dbReference>
<keyword evidence="3 7" id="KW-0732">Signal</keyword>
<dbReference type="InterPro" id="IPR001314">
    <property type="entry name" value="Peptidase_S1A"/>
</dbReference>
<evidence type="ECO:0000256" key="5">
    <source>
        <dbReference type="ARBA" id="ARBA00023180"/>
    </source>
</evidence>
<dbReference type="GO" id="GO:0005576">
    <property type="term" value="C:extracellular region"/>
    <property type="evidence" value="ECO:0007669"/>
    <property type="project" value="UniProtKB-SubCell"/>
</dbReference>
<evidence type="ECO:0000313" key="9">
    <source>
        <dbReference type="Proteomes" id="UP001652741"/>
    </source>
</evidence>
<dbReference type="InterPro" id="IPR001254">
    <property type="entry name" value="Trypsin_dom"/>
</dbReference>
<evidence type="ECO:0000256" key="2">
    <source>
        <dbReference type="ARBA" id="ARBA00022525"/>
    </source>
</evidence>
<evidence type="ECO:0000259" key="8">
    <source>
        <dbReference type="PROSITE" id="PS50240"/>
    </source>
</evidence>
<dbReference type="KEGG" id="sasa:106587252"/>
<evidence type="ECO:0000256" key="3">
    <source>
        <dbReference type="ARBA" id="ARBA00022729"/>
    </source>
</evidence>